<dbReference type="Pfam" id="PF00480">
    <property type="entry name" value="ROK"/>
    <property type="match status" value="1"/>
</dbReference>
<dbReference type="Proteomes" id="UP000265715">
    <property type="component" value="Unassembled WGS sequence"/>
</dbReference>
<dbReference type="PANTHER" id="PTHR18964:SF149">
    <property type="entry name" value="BIFUNCTIONAL UDP-N-ACETYLGLUCOSAMINE 2-EPIMERASE_N-ACETYLMANNOSAMINE KINASE"/>
    <property type="match status" value="1"/>
</dbReference>
<dbReference type="PANTHER" id="PTHR18964">
    <property type="entry name" value="ROK (REPRESSOR, ORF, KINASE) FAMILY"/>
    <property type="match status" value="1"/>
</dbReference>
<protein>
    <submittedName>
        <fullName evidence="2">ROK family protein (Putative glucokinase)</fullName>
    </submittedName>
</protein>
<dbReference type="Gene3D" id="3.30.420.40">
    <property type="match status" value="2"/>
</dbReference>
<dbReference type="AlphaFoldDB" id="A0A399EGC7"/>
<dbReference type="EMBL" id="QXDL01000186">
    <property type="protein sequence ID" value="RIH81292.1"/>
    <property type="molecule type" value="Genomic_DNA"/>
</dbReference>
<gene>
    <name evidence="2" type="ORF">Mterra_03255</name>
</gene>
<keyword evidence="3" id="KW-1185">Reference proteome</keyword>
<keyword evidence="2" id="KW-0418">Kinase</keyword>
<evidence type="ECO:0000313" key="3">
    <source>
        <dbReference type="Proteomes" id="UP000265715"/>
    </source>
</evidence>
<name>A0A399EGC7_9DEIN</name>
<accession>A0A399EGC7</accession>
<sequence>MYASGPAVVAAAARPLRGGRAPILREIVGNSLEKLTPKAVAEAAWRGEEECVEIWARAGEVLGVAISNVLGVLGLERVVVGGGLAKAGEVLFGPMRRAVARHARTLGGRAVEVVPAALEEPGLTGAAVWALEQAGRAGGATGGR</sequence>
<dbReference type="GO" id="GO:0016301">
    <property type="term" value="F:kinase activity"/>
    <property type="evidence" value="ECO:0007669"/>
    <property type="project" value="UniProtKB-KW"/>
</dbReference>
<evidence type="ECO:0000256" key="1">
    <source>
        <dbReference type="ARBA" id="ARBA00006479"/>
    </source>
</evidence>
<evidence type="ECO:0000313" key="2">
    <source>
        <dbReference type="EMBL" id="RIH81292.1"/>
    </source>
</evidence>
<reference evidence="2 3" key="1">
    <citation type="submission" date="2018-08" db="EMBL/GenBank/DDBJ databases">
        <title>Meiothermus terrae DSM 26712 genome sequencing project.</title>
        <authorList>
            <person name="Da Costa M.S."/>
            <person name="Albuquerque L."/>
            <person name="Raposo P."/>
            <person name="Froufe H.J.C."/>
            <person name="Barroso C.S."/>
            <person name="Egas C."/>
        </authorList>
    </citation>
    <scope>NUCLEOTIDE SEQUENCE [LARGE SCALE GENOMIC DNA]</scope>
    <source>
        <strain evidence="2 3">DSM 26712</strain>
    </source>
</reference>
<dbReference type="InterPro" id="IPR000600">
    <property type="entry name" value="ROK"/>
</dbReference>
<comment type="caution">
    <text evidence="2">The sequence shown here is derived from an EMBL/GenBank/DDBJ whole genome shotgun (WGS) entry which is preliminary data.</text>
</comment>
<dbReference type="InterPro" id="IPR043129">
    <property type="entry name" value="ATPase_NBD"/>
</dbReference>
<keyword evidence="2" id="KW-0808">Transferase</keyword>
<proteinExistence type="inferred from homology"/>
<dbReference type="CDD" id="cd23763">
    <property type="entry name" value="ASKHA_ATPase_ROK"/>
    <property type="match status" value="1"/>
</dbReference>
<dbReference type="SUPFAM" id="SSF53067">
    <property type="entry name" value="Actin-like ATPase domain"/>
    <property type="match status" value="1"/>
</dbReference>
<organism evidence="2 3">
    <name type="scientific">Calidithermus terrae</name>
    <dbReference type="NCBI Taxonomy" id="1408545"/>
    <lineage>
        <taxon>Bacteria</taxon>
        <taxon>Thermotogati</taxon>
        <taxon>Deinococcota</taxon>
        <taxon>Deinococci</taxon>
        <taxon>Thermales</taxon>
        <taxon>Thermaceae</taxon>
        <taxon>Calidithermus</taxon>
    </lineage>
</organism>
<comment type="similarity">
    <text evidence="1">Belongs to the ROK (NagC/XylR) family.</text>
</comment>